<gene>
    <name evidence="1" type="ORF">PSON_ATCC_30995.1.T1180085</name>
</gene>
<comment type="caution">
    <text evidence="1">The sequence shown here is derived from an EMBL/GenBank/DDBJ whole genome shotgun (WGS) entry which is preliminary data.</text>
</comment>
<sequence>MQDQLFPQINIWISKYCNLECENYYKDQLLLRIAQGIYQTIYFKLIHTPKLLKLKNSHLKNRFKVTIPSLKKLNYKGRKSYTTLMKETTISL</sequence>
<proteinExistence type="predicted"/>
<dbReference type="EMBL" id="CAJJDN010000118">
    <property type="protein sequence ID" value="CAD8118691.1"/>
    <property type="molecule type" value="Genomic_DNA"/>
</dbReference>
<accession>A0A8S1QSZ2</accession>
<dbReference type="AlphaFoldDB" id="A0A8S1QSZ2"/>
<keyword evidence="2" id="KW-1185">Reference proteome</keyword>
<evidence type="ECO:0000313" key="1">
    <source>
        <dbReference type="EMBL" id="CAD8118691.1"/>
    </source>
</evidence>
<organism evidence="1 2">
    <name type="scientific">Paramecium sonneborni</name>
    <dbReference type="NCBI Taxonomy" id="65129"/>
    <lineage>
        <taxon>Eukaryota</taxon>
        <taxon>Sar</taxon>
        <taxon>Alveolata</taxon>
        <taxon>Ciliophora</taxon>
        <taxon>Intramacronucleata</taxon>
        <taxon>Oligohymenophorea</taxon>
        <taxon>Peniculida</taxon>
        <taxon>Parameciidae</taxon>
        <taxon>Paramecium</taxon>
    </lineage>
</organism>
<protein>
    <submittedName>
        <fullName evidence="1">Uncharacterized protein</fullName>
    </submittedName>
</protein>
<reference evidence="1" key="1">
    <citation type="submission" date="2021-01" db="EMBL/GenBank/DDBJ databases">
        <authorList>
            <consortium name="Genoscope - CEA"/>
            <person name="William W."/>
        </authorList>
    </citation>
    <scope>NUCLEOTIDE SEQUENCE</scope>
</reference>
<evidence type="ECO:0000313" key="2">
    <source>
        <dbReference type="Proteomes" id="UP000692954"/>
    </source>
</evidence>
<name>A0A8S1QSZ2_9CILI</name>
<dbReference type="Proteomes" id="UP000692954">
    <property type="component" value="Unassembled WGS sequence"/>
</dbReference>